<dbReference type="OrthoDB" id="3193269at2"/>
<name>A0A4D7CUK2_9ENTE</name>
<accession>A0A4D7CUK2</accession>
<evidence type="ECO:0000313" key="2">
    <source>
        <dbReference type="Proteomes" id="UP000298615"/>
    </source>
</evidence>
<proteinExistence type="predicted"/>
<dbReference type="Proteomes" id="UP000298615">
    <property type="component" value="Chromosome"/>
</dbReference>
<protein>
    <submittedName>
        <fullName evidence="1">Uncharacterized protein</fullName>
    </submittedName>
</protein>
<evidence type="ECO:0000313" key="1">
    <source>
        <dbReference type="EMBL" id="QCI86924.1"/>
    </source>
</evidence>
<keyword evidence="2" id="KW-1185">Reference proteome</keyword>
<reference evidence="1 2" key="1">
    <citation type="submission" date="2019-04" db="EMBL/GenBank/DDBJ databases">
        <title>Vagococcus sp. nov., isolated from faeces of yaks (Bos grunniens).</title>
        <authorList>
            <person name="Ge Y."/>
        </authorList>
    </citation>
    <scope>NUCLEOTIDE SEQUENCE [LARGE SCALE GENOMIC DNA]</scope>
    <source>
        <strain evidence="1 2">MN-17</strain>
    </source>
</reference>
<dbReference type="AlphaFoldDB" id="A0A4D7CUK2"/>
<organism evidence="1 2">
    <name type="scientific">Vagococcus zengguangii</name>
    <dbReference type="NCBI Taxonomy" id="2571750"/>
    <lineage>
        <taxon>Bacteria</taxon>
        <taxon>Bacillati</taxon>
        <taxon>Bacillota</taxon>
        <taxon>Bacilli</taxon>
        <taxon>Lactobacillales</taxon>
        <taxon>Enterococcaceae</taxon>
        <taxon>Vagococcus</taxon>
    </lineage>
</organism>
<dbReference type="KEGG" id="vao:FA707_08065"/>
<sequence length="216" mass="24369">MEFYLVARDKTTGLLTWVIVDYDTNTISYDKKGGLISPTTERSIITTDFDGHVIVDVKRANATNELVYDCNIPSGISTQMDEELWLYGNLSIGYGKELSNNSPDVFSLKFDPKEVGKALKIPKEHYQIDVNTWYQDMLHAEPEHVLVFPYAQHMLSDSPGNASLLKDVETMLKAKDAVKFDDIEVYNPKETTNLMKKSSAMMLLIIIGLIIALIIK</sequence>
<dbReference type="EMBL" id="CP039712">
    <property type="protein sequence ID" value="QCI86924.1"/>
    <property type="molecule type" value="Genomic_DNA"/>
</dbReference>
<dbReference type="RefSeq" id="WP_136953746.1">
    <property type="nucleotide sequence ID" value="NZ_CP039712.1"/>
</dbReference>
<gene>
    <name evidence="1" type="ORF">FA707_08065</name>
</gene>